<evidence type="ECO:0000256" key="4">
    <source>
        <dbReference type="RuleBase" id="RU361185"/>
    </source>
</evidence>
<proteinExistence type="inferred from homology"/>
<dbReference type="InterPro" id="IPR030459">
    <property type="entry name" value="Glyco_hydro_31_CS"/>
</dbReference>
<feature type="domain" description="Glycoside hydrolase family 31 TIM barrel" evidence="5">
    <location>
        <begin position="131"/>
        <end position="488"/>
    </location>
</feature>
<dbReference type="Pfam" id="PF01055">
    <property type="entry name" value="Glyco_hydro_31_2nd"/>
    <property type="match status" value="1"/>
</dbReference>
<dbReference type="InterPro" id="IPR011013">
    <property type="entry name" value="Gal_mutarotase_sf_dom"/>
</dbReference>
<dbReference type="PROSITE" id="PS00707">
    <property type="entry name" value="GLYCOSYL_HYDROL_F31_2"/>
    <property type="match status" value="1"/>
</dbReference>
<protein>
    <submittedName>
        <fullName evidence="9">Lysosomal alpha-glucosidase-like</fullName>
    </submittedName>
</protein>
<dbReference type="SUPFAM" id="SSF74650">
    <property type="entry name" value="Galactose mutarotase-like"/>
    <property type="match status" value="1"/>
</dbReference>
<dbReference type="InterPro" id="IPR025887">
    <property type="entry name" value="Glyco_hydro_31_N_dom"/>
</dbReference>
<name>A0ABM0GVL5_SACKO</name>
<keyword evidence="8" id="KW-1185">Reference proteome</keyword>
<dbReference type="PANTHER" id="PTHR22762">
    <property type="entry name" value="ALPHA-GLUCOSIDASE"/>
    <property type="match status" value="1"/>
</dbReference>
<feature type="domain" description="Glycoside hydrolase family 31 N-terminal" evidence="6">
    <location>
        <begin position="23"/>
        <end position="87"/>
    </location>
</feature>
<dbReference type="Gene3D" id="2.60.40.1180">
    <property type="entry name" value="Golgi alpha-mannosidase II"/>
    <property type="match status" value="2"/>
</dbReference>
<dbReference type="InterPro" id="IPR013780">
    <property type="entry name" value="Glyco_hydro_b"/>
</dbReference>
<keyword evidence="2 4" id="KW-0378">Hydrolase</keyword>
<feature type="domain" description="Glycosyl hydrolase family 31 C-terminal" evidence="7">
    <location>
        <begin position="496"/>
        <end position="559"/>
    </location>
</feature>
<dbReference type="RefSeq" id="XP_002738296.2">
    <property type="nucleotide sequence ID" value="XM_002738250.2"/>
</dbReference>
<evidence type="ECO:0000313" key="8">
    <source>
        <dbReference type="Proteomes" id="UP000694865"/>
    </source>
</evidence>
<dbReference type="InterPro" id="IPR000322">
    <property type="entry name" value="Glyco_hydro_31_TIM"/>
</dbReference>
<sequence length="846" mass="95204">FNCGIGPLIFADQFIQLSSSLASKYIYGLGEHRGSFLHDVNWSRYAFWSRDVFPAENLNLYSVHPFYLSIEDDGNAHGVFLLNSNTMEAILQPSPSITWRTIGGILDFYVFLGPSPDQVIQQYTEVIGRTFMPPYWGLGFHLCRWGYETVDGTRKITDRMRNAKIPQDVQWNDIDYAIDYKDFTLNEKVFGDLPKFIDELHNNDQHYIHIVDPGIAADSAPGTYEPFDLGKKMDIFIKLDGKYIEGKVWTNVTVFPDFINPRTSEWWYRMISEWYKKVHFDGLWIDMNEPVQFGNGSLIGCPQSKYDNPPYTPGIFEGILKAFTLCASADQYKSKHYDVHSLYGLTEMKATFEAIARIRLEKRPFIISRSTYPSSGKYGGHWLGDNFSKWKDMWYSIPGILNFNMFGIPLVGADICGFNNNSNEALCQRWHQLGAFYPFSRNHNSLHVVNSTEKCKDQDPTAFSEAMQISTRDVLLKRYYLLPYLYTLFHKSHVNGTTVARPLFFEFPHDDYALTVDTQFLWGEALLISPVLQEGAVTVTAYFPNHSWYDFDTGACVPGFSSETGKDLNNYCTDSSIPGVRVPGLSGETGKNLINYCTDSSIQGVRVPDLPGQTGKNLNNYTDSSIQGVRVPGLPGETGKNLNNYCTDSSIQGVRVPDLPGETGKNLNNYCTDSSIQGVRVPDLPGETGKNLNNCCTDSSIQSTPMDKINLHIRGGNIIPAQEPGITTKESRQNKFHLIVALCTKNEADGELYLDDGDTLDAYEQELYAYVRFQANATSVISQIVKLGFTGSDSADLGLVKVFGVVQQPSYVSANGVKAQFSYKNKVLTIEKLNLSLLKPFTIVWK</sequence>
<evidence type="ECO:0000259" key="5">
    <source>
        <dbReference type="Pfam" id="PF01055"/>
    </source>
</evidence>
<evidence type="ECO:0000259" key="6">
    <source>
        <dbReference type="Pfam" id="PF13802"/>
    </source>
</evidence>
<keyword evidence="3 4" id="KW-0326">Glycosidase</keyword>
<dbReference type="PROSITE" id="PS00129">
    <property type="entry name" value="GLYCOSYL_HYDROL_F31_1"/>
    <property type="match status" value="1"/>
</dbReference>
<dbReference type="SUPFAM" id="SSF51011">
    <property type="entry name" value="Glycosyl hydrolase domain"/>
    <property type="match status" value="1"/>
</dbReference>
<dbReference type="Proteomes" id="UP000694865">
    <property type="component" value="Unplaced"/>
</dbReference>
<evidence type="ECO:0000259" key="7">
    <source>
        <dbReference type="Pfam" id="PF21365"/>
    </source>
</evidence>
<dbReference type="PANTHER" id="PTHR22762:SF131">
    <property type="entry name" value="GLYCOSIDE HYDROLASE FAMILY 31 N-TERMINAL DOMAIN-CONTAINING PROTEIN"/>
    <property type="match status" value="1"/>
</dbReference>
<gene>
    <name evidence="9" type="primary">LOC100372586</name>
</gene>
<dbReference type="InterPro" id="IPR017853">
    <property type="entry name" value="GH"/>
</dbReference>
<organism evidence="8 9">
    <name type="scientific">Saccoglossus kowalevskii</name>
    <name type="common">Acorn worm</name>
    <dbReference type="NCBI Taxonomy" id="10224"/>
    <lineage>
        <taxon>Eukaryota</taxon>
        <taxon>Metazoa</taxon>
        <taxon>Hemichordata</taxon>
        <taxon>Enteropneusta</taxon>
        <taxon>Harrimaniidae</taxon>
        <taxon>Saccoglossus</taxon>
    </lineage>
</organism>
<dbReference type="Gene3D" id="3.20.20.80">
    <property type="entry name" value="Glycosidases"/>
    <property type="match status" value="1"/>
</dbReference>
<accession>A0ABM0GVL5</accession>
<dbReference type="Gene3D" id="2.60.40.1760">
    <property type="entry name" value="glycosyl hydrolase (family 31)"/>
    <property type="match status" value="1"/>
</dbReference>
<dbReference type="Pfam" id="PF21365">
    <property type="entry name" value="Glyco_hydro_31_3rd"/>
    <property type="match status" value="1"/>
</dbReference>
<dbReference type="SUPFAM" id="SSF51445">
    <property type="entry name" value="(Trans)glycosidases"/>
    <property type="match status" value="1"/>
</dbReference>
<dbReference type="InterPro" id="IPR030458">
    <property type="entry name" value="Glyco_hydro_31_AS"/>
</dbReference>
<evidence type="ECO:0000256" key="3">
    <source>
        <dbReference type="ARBA" id="ARBA00023295"/>
    </source>
</evidence>
<dbReference type="Pfam" id="PF13802">
    <property type="entry name" value="Gal_mutarotas_2"/>
    <property type="match status" value="1"/>
</dbReference>
<dbReference type="CDD" id="cd14752">
    <property type="entry name" value="GH31_N"/>
    <property type="match status" value="1"/>
</dbReference>
<feature type="non-terminal residue" evidence="9">
    <location>
        <position position="1"/>
    </location>
</feature>
<evidence type="ECO:0000256" key="1">
    <source>
        <dbReference type="ARBA" id="ARBA00007806"/>
    </source>
</evidence>
<dbReference type="CDD" id="cd06602">
    <property type="entry name" value="GH31_MGAM_SI_GAA"/>
    <property type="match status" value="1"/>
</dbReference>
<dbReference type="InterPro" id="IPR048395">
    <property type="entry name" value="Glyco_hydro_31_C"/>
</dbReference>
<reference evidence="9" key="1">
    <citation type="submission" date="2025-08" db="UniProtKB">
        <authorList>
            <consortium name="RefSeq"/>
        </authorList>
    </citation>
    <scope>IDENTIFICATION</scope>
    <source>
        <tissue evidence="9">Testes</tissue>
    </source>
</reference>
<dbReference type="GeneID" id="100372586"/>
<evidence type="ECO:0000256" key="2">
    <source>
        <dbReference type="ARBA" id="ARBA00022801"/>
    </source>
</evidence>
<evidence type="ECO:0000313" key="9">
    <source>
        <dbReference type="RefSeq" id="XP_002738296.2"/>
    </source>
</evidence>
<comment type="similarity">
    <text evidence="1 4">Belongs to the glycosyl hydrolase 31 family.</text>
</comment>